<keyword evidence="2 3" id="KW-0694">RNA-binding</keyword>
<dbReference type="NCBIfam" id="TIGR00086">
    <property type="entry name" value="smpB"/>
    <property type="match status" value="1"/>
</dbReference>
<comment type="function">
    <text evidence="3">Required for rescue of stalled ribosomes mediated by trans-translation. Binds to transfer-messenger RNA (tmRNA), required for stable association of tmRNA with ribosomes. tmRNA and SmpB together mimic tRNA shape, replacing the anticodon stem-loop with SmpB. tmRNA is encoded by the ssrA gene; the 2 termini fold to resemble tRNA(Ala) and it encodes a 'tag peptide', a short internal open reading frame. During trans-translation Ala-aminoacylated tmRNA acts like a tRNA, entering the A-site of stalled ribosomes, displacing the stalled mRNA. The ribosome then switches to translate the ORF on the tmRNA; the nascent peptide is terminated with the 'tag peptide' encoded by the tmRNA and targeted for degradation. The ribosome is freed to recommence translation, which seems to be the essential function of trans-translation.</text>
</comment>
<comment type="subcellular location">
    <subcellularLocation>
        <location evidence="3">Cytoplasm</location>
    </subcellularLocation>
    <text evidence="3">The tmRNA-SmpB complex associates with stalled 70S ribosomes.</text>
</comment>
<dbReference type="Proteomes" id="UP000182737">
    <property type="component" value="Unassembled WGS sequence"/>
</dbReference>
<evidence type="ECO:0000313" key="4">
    <source>
        <dbReference type="EMBL" id="SFI51383.1"/>
    </source>
</evidence>
<dbReference type="NCBIfam" id="NF003843">
    <property type="entry name" value="PRK05422.1"/>
    <property type="match status" value="1"/>
</dbReference>
<dbReference type="PROSITE" id="PS01317">
    <property type="entry name" value="SSRP"/>
    <property type="match status" value="1"/>
</dbReference>
<dbReference type="InterPro" id="IPR023620">
    <property type="entry name" value="SmpB"/>
</dbReference>
<dbReference type="HAMAP" id="MF_00023">
    <property type="entry name" value="SmpB"/>
    <property type="match status" value="1"/>
</dbReference>
<dbReference type="EMBL" id="FORI01000002">
    <property type="protein sequence ID" value="SFI51383.1"/>
    <property type="molecule type" value="Genomic_DNA"/>
</dbReference>
<dbReference type="GO" id="GO:0070930">
    <property type="term" value="P:trans-translation-dependent protein tagging"/>
    <property type="evidence" value="ECO:0007669"/>
    <property type="project" value="TreeGrafter"/>
</dbReference>
<sequence length="155" mass="18007">MDMSDRKIIAENRKARFDYFIEDTYECGIVLEGTEVKSVKNGNISFPDAFAEIINGEVWVKNFHISEYSFSSIFNHDPDRPKKLLLHAEEIKRLTRRVDEKGCTLIPLDFYLKDGRVKVTLGVCKGKKMYDKRAAIKDRDVQRDIQREFAGKLRG</sequence>
<dbReference type="PANTHER" id="PTHR30308:SF2">
    <property type="entry name" value="SSRA-BINDING PROTEIN"/>
    <property type="match status" value="1"/>
</dbReference>
<accession>A0A1I3IU35</accession>
<comment type="similarity">
    <text evidence="3">Belongs to the SmpB family.</text>
</comment>
<dbReference type="SUPFAM" id="SSF74982">
    <property type="entry name" value="Small protein B (SmpB)"/>
    <property type="match status" value="1"/>
</dbReference>
<gene>
    <name evidence="3" type="primary">smpB</name>
    <name evidence="4" type="ORF">SAMN04487775_102132</name>
</gene>
<proteinExistence type="inferred from homology"/>
<evidence type="ECO:0000313" key="5">
    <source>
        <dbReference type="Proteomes" id="UP000182737"/>
    </source>
</evidence>
<protein>
    <recommendedName>
        <fullName evidence="3">SsrA-binding protein</fullName>
    </recommendedName>
    <alternativeName>
        <fullName evidence="3">Small protein B</fullName>
    </alternativeName>
</protein>
<dbReference type="GO" id="GO:0005829">
    <property type="term" value="C:cytosol"/>
    <property type="evidence" value="ECO:0007669"/>
    <property type="project" value="TreeGrafter"/>
</dbReference>
<keyword evidence="1 3" id="KW-0963">Cytoplasm</keyword>
<keyword evidence="5" id="KW-1185">Reference proteome</keyword>
<dbReference type="CDD" id="cd09294">
    <property type="entry name" value="SmpB"/>
    <property type="match status" value="1"/>
</dbReference>
<dbReference type="Gene3D" id="2.40.280.10">
    <property type="match status" value="1"/>
</dbReference>
<dbReference type="RefSeq" id="WP_074930515.1">
    <property type="nucleotide sequence ID" value="NZ_FORI01000002.1"/>
</dbReference>
<dbReference type="PANTHER" id="PTHR30308">
    <property type="entry name" value="TMRNA-BINDING COMPONENT OF TRANS-TRANSLATION TAGGING COMPLEX"/>
    <property type="match status" value="1"/>
</dbReference>
<dbReference type="GO" id="GO:0003723">
    <property type="term" value="F:RNA binding"/>
    <property type="evidence" value="ECO:0007669"/>
    <property type="project" value="UniProtKB-UniRule"/>
</dbReference>
<dbReference type="GO" id="GO:0070929">
    <property type="term" value="P:trans-translation"/>
    <property type="evidence" value="ECO:0007669"/>
    <property type="project" value="UniProtKB-UniRule"/>
</dbReference>
<reference evidence="5" key="1">
    <citation type="submission" date="2016-10" db="EMBL/GenBank/DDBJ databases">
        <authorList>
            <person name="Varghese N."/>
            <person name="Submissions S."/>
        </authorList>
    </citation>
    <scope>NUCLEOTIDE SEQUENCE [LARGE SCALE GENOMIC DNA]</scope>
    <source>
        <strain evidence="5">XBD1002</strain>
    </source>
</reference>
<dbReference type="Pfam" id="PF01668">
    <property type="entry name" value="SmpB"/>
    <property type="match status" value="1"/>
</dbReference>
<name>A0A1I3IU35_9SPIR</name>
<dbReference type="InterPro" id="IPR000037">
    <property type="entry name" value="SsrA-bd_prot"/>
</dbReference>
<evidence type="ECO:0000256" key="3">
    <source>
        <dbReference type="HAMAP-Rule" id="MF_00023"/>
    </source>
</evidence>
<organism evidence="4 5">
    <name type="scientific">Treponema bryantii</name>
    <dbReference type="NCBI Taxonomy" id="163"/>
    <lineage>
        <taxon>Bacteria</taxon>
        <taxon>Pseudomonadati</taxon>
        <taxon>Spirochaetota</taxon>
        <taxon>Spirochaetia</taxon>
        <taxon>Spirochaetales</taxon>
        <taxon>Treponemataceae</taxon>
        <taxon>Treponema</taxon>
    </lineage>
</organism>
<evidence type="ECO:0000256" key="2">
    <source>
        <dbReference type="ARBA" id="ARBA00022884"/>
    </source>
</evidence>
<dbReference type="AlphaFoldDB" id="A0A1I3IU35"/>
<evidence type="ECO:0000256" key="1">
    <source>
        <dbReference type="ARBA" id="ARBA00022490"/>
    </source>
</evidence>
<dbReference type="InterPro" id="IPR020081">
    <property type="entry name" value="SsrA-bd_prot_CS"/>
</dbReference>